<dbReference type="KEGG" id="carl:PXC00_05750"/>
<protein>
    <submittedName>
        <fullName evidence="2">Uncharacterized protein</fullName>
    </submittedName>
</protein>
<feature type="signal peptide" evidence="1">
    <location>
        <begin position="1"/>
        <end position="30"/>
    </location>
</feature>
<evidence type="ECO:0000256" key="1">
    <source>
        <dbReference type="SAM" id="SignalP"/>
    </source>
</evidence>
<evidence type="ECO:0000313" key="2">
    <source>
        <dbReference type="EMBL" id="WOC33371.1"/>
    </source>
</evidence>
<dbReference type="Proteomes" id="UP001300604">
    <property type="component" value="Chromosome"/>
</dbReference>
<dbReference type="RefSeq" id="WP_275845770.1">
    <property type="nucleotide sequence ID" value="NZ_CP135996.1"/>
</dbReference>
<reference evidence="2 3" key="1">
    <citation type="submission" date="2024-06" db="EMBL/GenBank/DDBJ databases">
        <title>Caproicibacterium argilliputei sp. nov, a novel caproic acid producing anaerobic bacterium isolated from pit mud.</title>
        <authorList>
            <person name="Xia S."/>
        </authorList>
    </citation>
    <scope>NUCLEOTIDE SEQUENCE [LARGE SCALE GENOMIC DNA]</scope>
    <source>
        <strain evidence="2 3">ZCY20-5</strain>
    </source>
</reference>
<gene>
    <name evidence="2" type="ORF">PXC00_05750</name>
</gene>
<dbReference type="EMBL" id="CP135996">
    <property type="protein sequence ID" value="WOC33371.1"/>
    <property type="molecule type" value="Genomic_DNA"/>
</dbReference>
<sequence>MSKKQSKLSGIVATVGAVALMASMAAPVFASSTIGWSRNLNPLSAETHITSGQISKNGAGTYSVWIDSIQFGKAYFWVAGSNGSPIGYNTILPKDNGGTSTTLRYFARQSQGATVNLRGKSATGSVSFNYVTGRVNFG</sequence>
<keyword evidence="1" id="KW-0732">Signal</keyword>
<name>A0AA97DAK9_9FIRM</name>
<keyword evidence="3" id="KW-1185">Reference proteome</keyword>
<evidence type="ECO:0000313" key="3">
    <source>
        <dbReference type="Proteomes" id="UP001300604"/>
    </source>
</evidence>
<proteinExistence type="predicted"/>
<reference evidence="3" key="3">
    <citation type="submission" date="2024-06" db="EMBL/GenBank/DDBJ databases">
        <authorList>
            <person name="Zeng C."/>
        </authorList>
    </citation>
    <scope>NUCLEOTIDE SEQUENCE [LARGE SCALE GENOMIC DNA]</scope>
    <source>
        <strain evidence="3">ZCY20-5</strain>
    </source>
</reference>
<organism evidence="2 3">
    <name type="scientific">Caproicibacterium argilliputei</name>
    <dbReference type="NCBI Taxonomy" id="3030016"/>
    <lineage>
        <taxon>Bacteria</taxon>
        <taxon>Bacillati</taxon>
        <taxon>Bacillota</taxon>
        <taxon>Clostridia</taxon>
        <taxon>Eubacteriales</taxon>
        <taxon>Oscillospiraceae</taxon>
        <taxon>Caproicibacterium</taxon>
    </lineage>
</organism>
<feature type="chain" id="PRO_5041723919" evidence="1">
    <location>
        <begin position="31"/>
        <end position="138"/>
    </location>
</feature>
<reference evidence="3" key="2">
    <citation type="submission" date="2024-06" db="EMBL/GenBank/DDBJ databases">
        <title>Caproicibacterium argilliputei sp. nov, a novel caproic acid producing anaerobic bacterium isolated from pit mud.</title>
        <authorList>
            <person name="Zeng C."/>
        </authorList>
    </citation>
    <scope>NUCLEOTIDE SEQUENCE [LARGE SCALE GENOMIC DNA]</scope>
    <source>
        <strain evidence="3">ZCY20-5</strain>
    </source>
</reference>
<accession>A0AA97DAK9</accession>
<dbReference type="AlphaFoldDB" id="A0AA97DAK9"/>